<dbReference type="Proteomes" id="UP000266260">
    <property type="component" value="Unassembled WGS sequence"/>
</dbReference>
<dbReference type="AlphaFoldDB" id="A0A398D0I8"/>
<gene>
    <name evidence="2" type="ORF">SMC5_08200</name>
    <name evidence="1" type="ORF">SMC6_07325</name>
</gene>
<proteinExistence type="predicted"/>
<accession>A0A398D0I8</accession>
<reference evidence="3 4" key="1">
    <citation type="submission" date="2018-09" db="EMBL/GenBank/DDBJ databases">
        <title>Discovery and Ecogenomic Context for Candidatus Cryosericales, a Global Caldiserica Order Active in Thawing Permafrost.</title>
        <authorList>
            <person name="Martinez M.A."/>
            <person name="Woodcroft B.J."/>
            <person name="Ignacio Espinoza J.C."/>
            <person name="Zayed A."/>
            <person name="Singleton C.M."/>
            <person name="Boyd J."/>
            <person name="Li Y.-F."/>
            <person name="Purvine S."/>
            <person name="Maughan H."/>
            <person name="Hodgkins S.B."/>
            <person name="Anderson D."/>
            <person name="Sederholm M."/>
            <person name="Temperton B."/>
            <person name="Saleska S.R."/>
            <person name="Tyson G.W."/>
            <person name="Rich V.I."/>
        </authorList>
    </citation>
    <scope>NUCLEOTIDE SEQUENCE [LARGE SCALE GENOMIC DNA]</scope>
    <source>
        <strain evidence="2 4">SMC5</strain>
        <strain evidence="1 3">SMC6</strain>
    </source>
</reference>
<dbReference type="SUPFAM" id="SSF88946">
    <property type="entry name" value="Sigma2 domain of RNA polymerase sigma factors"/>
    <property type="match status" value="1"/>
</dbReference>
<accession>A0A398CUX4</accession>
<organism evidence="2 4">
    <name type="scientific">Candidatus Cryosericum odellii</name>
    <dbReference type="NCBI Taxonomy" id="2290917"/>
    <lineage>
        <taxon>Bacteria</taxon>
        <taxon>Pseudomonadati</taxon>
        <taxon>Caldisericota/Cryosericota group</taxon>
        <taxon>Candidatus Cryosericota</taxon>
        <taxon>Candidatus Cryosericia</taxon>
        <taxon>Candidatus Cryosericales</taxon>
        <taxon>Candidatus Cryosericaceae</taxon>
        <taxon>Candidatus Cryosericum</taxon>
    </lineage>
</organism>
<evidence type="ECO:0000313" key="2">
    <source>
        <dbReference type="EMBL" id="RIE08343.1"/>
    </source>
</evidence>
<dbReference type="EMBL" id="QXIU01000203">
    <property type="protein sequence ID" value="RIE08343.1"/>
    <property type="molecule type" value="Genomic_DNA"/>
</dbReference>
<name>A0A398D0I8_9BACT</name>
<comment type="caution">
    <text evidence="2">The sequence shown here is derived from an EMBL/GenBank/DDBJ whole genome shotgun (WGS) entry which is preliminary data.</text>
</comment>
<dbReference type="Proteomes" id="UP000266489">
    <property type="component" value="Unassembled WGS sequence"/>
</dbReference>
<dbReference type="GO" id="GO:0006352">
    <property type="term" value="P:DNA-templated transcription initiation"/>
    <property type="evidence" value="ECO:0007669"/>
    <property type="project" value="InterPro"/>
</dbReference>
<evidence type="ECO:0000313" key="4">
    <source>
        <dbReference type="Proteomes" id="UP000266489"/>
    </source>
</evidence>
<evidence type="ECO:0000313" key="1">
    <source>
        <dbReference type="EMBL" id="RIE07176.1"/>
    </source>
</evidence>
<dbReference type="OrthoDB" id="9884519at2"/>
<protein>
    <submittedName>
        <fullName evidence="2">Uncharacterized protein</fullName>
    </submittedName>
</protein>
<dbReference type="InterPro" id="IPR013325">
    <property type="entry name" value="RNA_pol_sigma_r2"/>
</dbReference>
<evidence type="ECO:0000313" key="3">
    <source>
        <dbReference type="Proteomes" id="UP000266260"/>
    </source>
</evidence>
<dbReference type="GO" id="GO:0003700">
    <property type="term" value="F:DNA-binding transcription factor activity"/>
    <property type="evidence" value="ECO:0007669"/>
    <property type="project" value="InterPro"/>
</dbReference>
<sequence>MRNHMRFSRGKPCREPGLHPRDTALEPSCSILLWWCLPYYTRQRKKYTQENVGSTCVVHRLCKIIHMGRDCVKRKDAWFVPLYDGLRPAIVGMARRYARTWGLDADDLIQIAGYALWSCCGRYQGRPLDEQLRIGNTVARRTMLHWCDHEGRTPTHLGTAGTSPWFTAGTGDAFLSPQEEQ</sequence>
<dbReference type="EMBL" id="QXIT01000126">
    <property type="protein sequence ID" value="RIE07176.1"/>
    <property type="molecule type" value="Genomic_DNA"/>
</dbReference>
<keyword evidence="3" id="KW-1185">Reference proteome</keyword>